<comment type="caution">
    <text evidence="1">The sequence shown here is derived from an EMBL/GenBank/DDBJ whole genome shotgun (WGS) entry which is preliminary data.</text>
</comment>
<name>A0A9W8ZA27_9PLEO</name>
<keyword evidence="2" id="KW-1185">Reference proteome</keyword>
<sequence>MGYGTRVTTTGTEKTPFQFLKEGKEHEEVDAPANIIFSQNFLMDDDTNAFAEYACHLVDDDDEDDSGCFVIDIDYSYVNKGLDCRAYRNQYDVVRRGNEDDWIASLRGAQQEDARIAVEARCS</sequence>
<organism evidence="1 2">
    <name type="scientific">Didymella pomorum</name>
    <dbReference type="NCBI Taxonomy" id="749634"/>
    <lineage>
        <taxon>Eukaryota</taxon>
        <taxon>Fungi</taxon>
        <taxon>Dikarya</taxon>
        <taxon>Ascomycota</taxon>
        <taxon>Pezizomycotina</taxon>
        <taxon>Dothideomycetes</taxon>
        <taxon>Pleosporomycetidae</taxon>
        <taxon>Pleosporales</taxon>
        <taxon>Pleosporineae</taxon>
        <taxon>Didymellaceae</taxon>
        <taxon>Didymella</taxon>
    </lineage>
</organism>
<gene>
    <name evidence="1" type="ORF">N0V91_006562</name>
</gene>
<dbReference type="Proteomes" id="UP001140510">
    <property type="component" value="Unassembled WGS sequence"/>
</dbReference>
<dbReference type="EMBL" id="JAPEVA010000052">
    <property type="protein sequence ID" value="KAJ4403331.1"/>
    <property type="molecule type" value="Genomic_DNA"/>
</dbReference>
<accession>A0A9W8ZA27</accession>
<dbReference type="AlphaFoldDB" id="A0A9W8ZA27"/>
<evidence type="ECO:0000313" key="2">
    <source>
        <dbReference type="Proteomes" id="UP001140510"/>
    </source>
</evidence>
<proteinExistence type="predicted"/>
<evidence type="ECO:0000313" key="1">
    <source>
        <dbReference type="EMBL" id="KAJ4403331.1"/>
    </source>
</evidence>
<dbReference type="OrthoDB" id="6079484at2759"/>
<reference evidence="1" key="1">
    <citation type="submission" date="2022-10" db="EMBL/GenBank/DDBJ databases">
        <title>Tapping the CABI collections for fungal endophytes: first genome assemblies for Collariella, Neodidymelliopsis, Ascochyta clinopodiicola, Didymella pomorum, Didymosphaeria variabile, Neocosmospora piperis and Neocucurbitaria cava.</title>
        <authorList>
            <person name="Hill R."/>
        </authorList>
    </citation>
    <scope>NUCLEOTIDE SEQUENCE</scope>
    <source>
        <strain evidence="1">IMI 355091</strain>
    </source>
</reference>
<protein>
    <submittedName>
        <fullName evidence="1">Uncharacterized protein</fullName>
    </submittedName>
</protein>